<dbReference type="AlphaFoldDB" id="A0A7I7R928"/>
<gene>
    <name evidence="1" type="ORF">BST33_00075</name>
</gene>
<dbReference type="RefSeq" id="WP_083022155.1">
    <property type="nucleotide sequence ID" value="NZ_AP022589.1"/>
</dbReference>
<dbReference type="Proteomes" id="UP000192320">
    <property type="component" value="Unassembled WGS sequence"/>
</dbReference>
<reference evidence="1 2" key="1">
    <citation type="submission" date="2017-02" db="EMBL/GenBank/DDBJ databases">
        <title>The new phylogeny of genus Mycobacterium.</title>
        <authorList>
            <person name="Tortoli E."/>
            <person name="Trovato A."/>
            <person name="Cirillo D.M."/>
        </authorList>
    </citation>
    <scope>NUCLEOTIDE SEQUENCE [LARGE SCALE GENOMIC DNA]</scope>
    <source>
        <strain evidence="1 2">DSM 45633</strain>
    </source>
</reference>
<accession>A0A7I7R928</accession>
<evidence type="ECO:0000313" key="1">
    <source>
        <dbReference type="EMBL" id="ORB04342.1"/>
    </source>
</evidence>
<name>A0A7I7R928_9MYCO</name>
<evidence type="ECO:0000313" key="2">
    <source>
        <dbReference type="Proteomes" id="UP000192320"/>
    </source>
</evidence>
<proteinExistence type="predicted"/>
<keyword evidence="2" id="KW-1185">Reference proteome</keyword>
<dbReference type="EMBL" id="MVHZ01000001">
    <property type="protein sequence ID" value="ORB04342.1"/>
    <property type="molecule type" value="Genomic_DNA"/>
</dbReference>
<comment type="caution">
    <text evidence="1">The sequence shown here is derived from an EMBL/GenBank/DDBJ whole genome shotgun (WGS) entry which is preliminary data.</text>
</comment>
<organism evidence="1 2">
    <name type="scientific">Mycolicibacter minnesotensis</name>
    <dbReference type="NCBI Taxonomy" id="1118379"/>
    <lineage>
        <taxon>Bacteria</taxon>
        <taxon>Bacillati</taxon>
        <taxon>Actinomycetota</taxon>
        <taxon>Actinomycetes</taxon>
        <taxon>Mycobacteriales</taxon>
        <taxon>Mycobacteriaceae</taxon>
        <taxon>Mycolicibacter</taxon>
    </lineage>
</organism>
<sequence>MSSLLEWAGVAAGSGVLGSLITKVFDWKLKTKEASAAIPRLDAEAAQIVANTAVSLMAPLQHQVAELQSRVEALETEYEASQSRLGLALKHIRSLYSWIYTHAPDHTPPAPPKELELNY</sequence>
<protein>
    <submittedName>
        <fullName evidence="1">Uncharacterized protein</fullName>
    </submittedName>
</protein>